<reference evidence="7 8" key="1">
    <citation type="submission" date="2018-11" db="EMBL/GenBank/DDBJ databases">
        <title>Genome assembly of Steccherinum ochraceum LE-BIN_3174, the white-rot fungus of the Steccherinaceae family (The Residual Polyporoid clade, Polyporales, Basidiomycota).</title>
        <authorList>
            <person name="Fedorova T.V."/>
            <person name="Glazunova O.A."/>
            <person name="Landesman E.O."/>
            <person name="Moiseenko K.V."/>
            <person name="Psurtseva N.V."/>
            <person name="Savinova O.S."/>
            <person name="Shakhova N.V."/>
            <person name="Tyazhelova T.V."/>
            <person name="Vasina D.V."/>
        </authorList>
    </citation>
    <scope>NUCLEOTIDE SEQUENCE [LARGE SCALE GENOMIC DNA]</scope>
    <source>
        <strain evidence="7 8">LE-BIN_3174</strain>
    </source>
</reference>
<proteinExistence type="predicted"/>
<dbReference type="InterPro" id="IPR002893">
    <property type="entry name" value="Znf_MYND"/>
</dbReference>
<evidence type="ECO:0000256" key="4">
    <source>
        <dbReference type="PROSITE-ProRule" id="PRU00134"/>
    </source>
</evidence>
<name>A0A4R0R839_9APHY</name>
<comment type="caution">
    <text evidence="7">The sequence shown here is derived from an EMBL/GenBank/DDBJ whole genome shotgun (WGS) entry which is preliminary data.</text>
</comment>
<organism evidence="7 8">
    <name type="scientific">Steccherinum ochraceum</name>
    <dbReference type="NCBI Taxonomy" id="92696"/>
    <lineage>
        <taxon>Eukaryota</taxon>
        <taxon>Fungi</taxon>
        <taxon>Dikarya</taxon>
        <taxon>Basidiomycota</taxon>
        <taxon>Agaricomycotina</taxon>
        <taxon>Agaricomycetes</taxon>
        <taxon>Polyporales</taxon>
        <taxon>Steccherinaceae</taxon>
        <taxon>Steccherinum</taxon>
    </lineage>
</organism>
<dbReference type="Pfam" id="PF01753">
    <property type="entry name" value="zf-MYND"/>
    <property type="match status" value="1"/>
</dbReference>
<dbReference type="Proteomes" id="UP000292702">
    <property type="component" value="Unassembled WGS sequence"/>
</dbReference>
<accession>A0A4R0R839</accession>
<dbReference type="OrthoDB" id="2931494at2759"/>
<evidence type="ECO:0000256" key="1">
    <source>
        <dbReference type="ARBA" id="ARBA00022723"/>
    </source>
</evidence>
<feature type="domain" description="MYND-type" evidence="6">
    <location>
        <begin position="396"/>
        <end position="436"/>
    </location>
</feature>
<evidence type="ECO:0000256" key="2">
    <source>
        <dbReference type="ARBA" id="ARBA00022771"/>
    </source>
</evidence>
<keyword evidence="8" id="KW-1185">Reference proteome</keyword>
<dbReference type="Gene3D" id="6.10.140.2220">
    <property type="match status" value="1"/>
</dbReference>
<dbReference type="AlphaFoldDB" id="A0A4R0R839"/>
<dbReference type="SUPFAM" id="SSF144232">
    <property type="entry name" value="HIT/MYND zinc finger-like"/>
    <property type="match status" value="1"/>
</dbReference>
<protein>
    <recommendedName>
        <fullName evidence="6">MYND-type domain-containing protein</fullName>
    </recommendedName>
</protein>
<keyword evidence="1" id="KW-0479">Metal-binding</keyword>
<dbReference type="GO" id="GO:0008270">
    <property type="term" value="F:zinc ion binding"/>
    <property type="evidence" value="ECO:0007669"/>
    <property type="project" value="UniProtKB-KW"/>
</dbReference>
<keyword evidence="2 4" id="KW-0863">Zinc-finger</keyword>
<feature type="region of interest" description="Disordered" evidence="5">
    <location>
        <begin position="64"/>
        <end position="92"/>
    </location>
</feature>
<keyword evidence="3" id="KW-0862">Zinc</keyword>
<evidence type="ECO:0000256" key="3">
    <source>
        <dbReference type="ARBA" id="ARBA00022833"/>
    </source>
</evidence>
<feature type="compositionally biased region" description="Acidic residues" evidence="5">
    <location>
        <begin position="78"/>
        <end position="92"/>
    </location>
</feature>
<evidence type="ECO:0000313" key="7">
    <source>
        <dbReference type="EMBL" id="TCD61265.1"/>
    </source>
</evidence>
<dbReference type="PROSITE" id="PS50865">
    <property type="entry name" value="ZF_MYND_2"/>
    <property type="match status" value="1"/>
</dbReference>
<evidence type="ECO:0000313" key="8">
    <source>
        <dbReference type="Proteomes" id="UP000292702"/>
    </source>
</evidence>
<gene>
    <name evidence="7" type="ORF">EIP91_008698</name>
</gene>
<dbReference type="EMBL" id="RWJN01000486">
    <property type="protein sequence ID" value="TCD61265.1"/>
    <property type="molecule type" value="Genomic_DNA"/>
</dbReference>
<evidence type="ECO:0000259" key="6">
    <source>
        <dbReference type="PROSITE" id="PS50865"/>
    </source>
</evidence>
<evidence type="ECO:0000256" key="5">
    <source>
        <dbReference type="SAM" id="MobiDB-lite"/>
    </source>
</evidence>
<sequence length="585" mass="66404">MTSQIDVKDWIPYYIKYTNIQTGALSRHALMFLSQDIGPPPTNPTRVSDTEEWSVVPVTVVDSRESELSTAAERTGEETEIGESEDGEDEGTLLEDAVREAALLRQRRSEGITCPNPTDFSESWLEWARSRSRIMPSPALVEFYEWDCTYPALTAYLNKAVVNETPNDMLPELIWWNSIRLKVLENTPLEVLSNWGQGTADDHLNDRLFFRSRIIAAHMHVTLEQYADVVAIMPAQIKDHIQELKNCSSPHVDTPWVDDVQLYEQYAFARIYTKIFDHETKTLLETLLTVDDFQHPSSSGAPIYCALKAAAIRFHLALVLQHLGDDVGARKYIDWAVAFSRTRSHHVKSQLTGDITRTCGSWESHPVGQALGPQFLQPAEDTPVDVRELRHNNRICSECGIAELHCMLFQCKRCHQVLYCSKRCQQGSWERHRLICRDTARLRSQAGYLRRVDPNTKVIIQSMLKWNAMSMYPNMTALTNSLCLHHDLSRSRTHIVIRTLEVGVLDAAHSYNRFILVDWGVYKIEEAMDSIMFCLQKSEGEVREIISSVVGESAAERKTVPLLHVTAVRRAGSSEIVTAGLFCGE</sequence>